<dbReference type="AlphaFoldDB" id="A0A815UDZ3"/>
<reference evidence="1" key="1">
    <citation type="submission" date="2021-02" db="EMBL/GenBank/DDBJ databases">
        <authorList>
            <person name="Nowell W R."/>
        </authorList>
    </citation>
    <scope>NUCLEOTIDE SEQUENCE</scope>
</reference>
<accession>A0A815UDZ3</accession>
<dbReference type="Proteomes" id="UP000663891">
    <property type="component" value="Unassembled WGS sequence"/>
</dbReference>
<dbReference type="EMBL" id="CAJOAY010009892">
    <property type="protein sequence ID" value="CAF4212437.1"/>
    <property type="molecule type" value="Genomic_DNA"/>
</dbReference>
<name>A0A815UDZ3_9BILA</name>
<protein>
    <submittedName>
        <fullName evidence="1">Uncharacterized protein</fullName>
    </submittedName>
</protein>
<proteinExistence type="predicted"/>
<gene>
    <name evidence="2" type="ORF">OKA104_LOCUS41593</name>
    <name evidence="1" type="ORF">VCS650_LOCUS43144</name>
</gene>
<evidence type="ECO:0000313" key="3">
    <source>
        <dbReference type="Proteomes" id="UP000663891"/>
    </source>
</evidence>
<evidence type="ECO:0000313" key="2">
    <source>
        <dbReference type="EMBL" id="CAF4212437.1"/>
    </source>
</evidence>
<dbReference type="OrthoDB" id="10305067at2759"/>
<dbReference type="Proteomes" id="UP000663881">
    <property type="component" value="Unassembled WGS sequence"/>
</dbReference>
<comment type="caution">
    <text evidence="1">The sequence shown here is derived from an EMBL/GenBank/DDBJ whole genome shotgun (WGS) entry which is preliminary data.</text>
</comment>
<sequence length="109" mass="13326">MGNCYDLKPLLLIFPNLHELDINHYSVWENFNDYLFKNNGDKELLQMKYLRTVRIYDDNTWQGGERCEDREFQNEFIKYCPNINLCWSWPLTDDDEEEEEKDDDDDDEE</sequence>
<evidence type="ECO:0000313" key="1">
    <source>
        <dbReference type="EMBL" id="CAF1518204.1"/>
    </source>
</evidence>
<organism evidence="1 3">
    <name type="scientific">Adineta steineri</name>
    <dbReference type="NCBI Taxonomy" id="433720"/>
    <lineage>
        <taxon>Eukaryota</taxon>
        <taxon>Metazoa</taxon>
        <taxon>Spiralia</taxon>
        <taxon>Gnathifera</taxon>
        <taxon>Rotifera</taxon>
        <taxon>Eurotatoria</taxon>
        <taxon>Bdelloidea</taxon>
        <taxon>Adinetida</taxon>
        <taxon>Adinetidae</taxon>
        <taxon>Adineta</taxon>
    </lineage>
</organism>
<dbReference type="EMBL" id="CAJNON010002878">
    <property type="protein sequence ID" value="CAF1518204.1"/>
    <property type="molecule type" value="Genomic_DNA"/>
</dbReference>